<protein>
    <recommendedName>
        <fullName evidence="4">DNA (cytosine-5-)-methyltransferase</fullName>
    </recommendedName>
</protein>
<dbReference type="Proteomes" id="UP001314263">
    <property type="component" value="Unassembled WGS sequence"/>
</dbReference>
<feature type="compositionally biased region" description="Basic and acidic residues" evidence="1">
    <location>
        <begin position="499"/>
        <end position="508"/>
    </location>
</feature>
<evidence type="ECO:0000313" key="3">
    <source>
        <dbReference type="Proteomes" id="UP001314263"/>
    </source>
</evidence>
<proteinExistence type="predicted"/>
<feature type="region of interest" description="Disordered" evidence="1">
    <location>
        <begin position="499"/>
        <end position="547"/>
    </location>
</feature>
<evidence type="ECO:0000256" key="1">
    <source>
        <dbReference type="SAM" id="MobiDB-lite"/>
    </source>
</evidence>
<feature type="region of interest" description="Disordered" evidence="1">
    <location>
        <begin position="275"/>
        <end position="302"/>
    </location>
</feature>
<gene>
    <name evidence="2" type="ORF">CVIRNUC_008538</name>
</gene>
<keyword evidence="3" id="KW-1185">Reference proteome</keyword>
<dbReference type="EMBL" id="CAUYUE010000012">
    <property type="protein sequence ID" value="CAK0785331.1"/>
    <property type="molecule type" value="Genomic_DNA"/>
</dbReference>
<evidence type="ECO:0008006" key="4">
    <source>
        <dbReference type="Google" id="ProtNLM"/>
    </source>
</evidence>
<dbReference type="AlphaFoldDB" id="A0AAV1IF48"/>
<organism evidence="2 3">
    <name type="scientific">Coccomyxa viridis</name>
    <dbReference type="NCBI Taxonomy" id="1274662"/>
    <lineage>
        <taxon>Eukaryota</taxon>
        <taxon>Viridiplantae</taxon>
        <taxon>Chlorophyta</taxon>
        <taxon>core chlorophytes</taxon>
        <taxon>Trebouxiophyceae</taxon>
        <taxon>Trebouxiophyceae incertae sedis</taxon>
        <taxon>Coccomyxaceae</taxon>
        <taxon>Coccomyxa</taxon>
    </lineage>
</organism>
<name>A0AAV1IF48_9CHLO</name>
<feature type="region of interest" description="Disordered" evidence="1">
    <location>
        <begin position="217"/>
        <end position="244"/>
    </location>
</feature>
<reference evidence="2 3" key="1">
    <citation type="submission" date="2023-10" db="EMBL/GenBank/DDBJ databases">
        <authorList>
            <person name="Maclean D."/>
            <person name="Macfadyen A."/>
        </authorList>
    </citation>
    <scope>NUCLEOTIDE SEQUENCE [LARGE SCALE GENOMIC DNA]</scope>
</reference>
<evidence type="ECO:0000313" key="2">
    <source>
        <dbReference type="EMBL" id="CAK0785331.1"/>
    </source>
</evidence>
<accession>A0AAV1IF48</accession>
<dbReference type="SUPFAM" id="SSF53335">
    <property type="entry name" value="S-adenosyl-L-methionine-dependent methyltransferases"/>
    <property type="match status" value="1"/>
</dbReference>
<feature type="compositionally biased region" description="Basic residues" evidence="1">
    <location>
        <begin position="289"/>
        <end position="298"/>
    </location>
</feature>
<comment type="caution">
    <text evidence="2">The sequence shown here is derived from an EMBL/GenBank/DDBJ whole genome shotgun (WGS) entry which is preliminary data.</text>
</comment>
<dbReference type="Gene3D" id="3.90.120.10">
    <property type="entry name" value="DNA Methylase, subunit A, domain 2"/>
    <property type="match status" value="1"/>
</dbReference>
<sequence length="699" mass="73646">MMHARQLEMGTIRFHCNMRPKVEARNVAEKHKRSPYDSPFPTIFGSNSHHSGSQLHPDCHIDRTLTVAERMRLQSIPDGLPLKGRYHMVMKAVGNAVPMLFGWAVLGSVFEAAYGTPAPRPACLNGRPPWEVSTEDAMKEVRASAPVKEADIDAELAAGTEEPDLEEEDAAGDMGWDALELPEPYAEYEAQHSLASMQHSREEEQCAVSPLHSCSIEIGDPDALEEPRTSSSPELPDQAESTLQLSQLDASQASAQAALLQLACGPGVSWAGGQPCPSRAGAEQELPSKRRRHLRTRKARETDRRNIRTACLLAEGRRALIDYGLASGLPRRFMSLQDIQSSGSSEGPPAYTRPNEHLSAATAANQSDPLLAATADAEPAAAGRAGAADSQPLLLLPEPAAAILENGPTYEIPAEEHQLPSVADAAQRVSLDAQHAMEYPLPSAPGTADVLVDWPDDAAAAEPDEQPDDVEASPEHYLQAHAAPATEAVGELGSCDWASEHATPDKAMPHPPAGESHVRAPAQMQTPDLRTPQPVLEGRRVGSSPAAAPQAAAAAAAEAAEPASGAVEVVRTARALAQAVQSTVDEHMQHLTAAVEEQGHALAGGRGAPHVCTPGPVTPEAAEPACRLPQAALPAEPAPAATAMPAFGQLAAAGPQQMHDPACCQHAALGLPVDDAAVMGDDNSSESMTWRSDSPGIVV</sequence>
<dbReference type="InterPro" id="IPR029063">
    <property type="entry name" value="SAM-dependent_MTases_sf"/>
</dbReference>